<sequence length="155" mass="18285">MGWGNDLTSTRHLVLINPFYFHLTYHYCDKQLSFLRSFLANTQCPCSYILYPKKKKKTFPSFYDISRVCVCVCVCVCVRERERERERERSNKYRNCHISDACRVRTLVPHSSGFLLSVLPKLTTMKCSSLRAKNKKELRLKVPLFVRNPRPKSNE</sequence>
<protein>
    <submittedName>
        <fullName evidence="1">Uncharacterized protein</fullName>
    </submittedName>
</protein>
<proteinExistence type="predicted"/>
<evidence type="ECO:0000313" key="2">
    <source>
        <dbReference type="Proteomes" id="UP000237000"/>
    </source>
</evidence>
<comment type="caution">
    <text evidence="1">The sequence shown here is derived from an EMBL/GenBank/DDBJ whole genome shotgun (WGS) entry which is preliminary data.</text>
</comment>
<dbReference type="AlphaFoldDB" id="A0A2P5EFD9"/>
<dbReference type="EMBL" id="JXTC01000166">
    <property type="protein sequence ID" value="PON84261.1"/>
    <property type="molecule type" value="Genomic_DNA"/>
</dbReference>
<dbReference type="OrthoDB" id="10611700at2759"/>
<dbReference type="InParanoid" id="A0A2P5EFD9"/>
<name>A0A2P5EFD9_TREOI</name>
<evidence type="ECO:0000313" key="1">
    <source>
        <dbReference type="EMBL" id="PON84261.1"/>
    </source>
</evidence>
<dbReference type="Proteomes" id="UP000237000">
    <property type="component" value="Unassembled WGS sequence"/>
</dbReference>
<organism evidence="1 2">
    <name type="scientific">Trema orientale</name>
    <name type="common">Charcoal tree</name>
    <name type="synonym">Celtis orientalis</name>
    <dbReference type="NCBI Taxonomy" id="63057"/>
    <lineage>
        <taxon>Eukaryota</taxon>
        <taxon>Viridiplantae</taxon>
        <taxon>Streptophyta</taxon>
        <taxon>Embryophyta</taxon>
        <taxon>Tracheophyta</taxon>
        <taxon>Spermatophyta</taxon>
        <taxon>Magnoliopsida</taxon>
        <taxon>eudicotyledons</taxon>
        <taxon>Gunneridae</taxon>
        <taxon>Pentapetalae</taxon>
        <taxon>rosids</taxon>
        <taxon>fabids</taxon>
        <taxon>Rosales</taxon>
        <taxon>Cannabaceae</taxon>
        <taxon>Trema</taxon>
    </lineage>
</organism>
<accession>A0A2P5EFD9</accession>
<gene>
    <name evidence="1" type="ORF">TorRG33x02_200150</name>
</gene>
<keyword evidence="2" id="KW-1185">Reference proteome</keyword>
<reference evidence="2" key="1">
    <citation type="submission" date="2016-06" db="EMBL/GenBank/DDBJ databases">
        <title>Parallel loss of symbiosis genes in relatives of nitrogen-fixing non-legume Parasponia.</title>
        <authorList>
            <person name="Van Velzen R."/>
            <person name="Holmer R."/>
            <person name="Bu F."/>
            <person name="Rutten L."/>
            <person name="Van Zeijl A."/>
            <person name="Liu W."/>
            <person name="Santuari L."/>
            <person name="Cao Q."/>
            <person name="Sharma T."/>
            <person name="Shen D."/>
            <person name="Roswanjaya Y."/>
            <person name="Wardhani T."/>
            <person name="Kalhor M.S."/>
            <person name="Jansen J."/>
            <person name="Van den Hoogen J."/>
            <person name="Gungor B."/>
            <person name="Hartog M."/>
            <person name="Hontelez J."/>
            <person name="Verver J."/>
            <person name="Yang W.-C."/>
            <person name="Schijlen E."/>
            <person name="Repin R."/>
            <person name="Schilthuizen M."/>
            <person name="Schranz E."/>
            <person name="Heidstra R."/>
            <person name="Miyata K."/>
            <person name="Fedorova E."/>
            <person name="Kohlen W."/>
            <person name="Bisseling T."/>
            <person name="Smit S."/>
            <person name="Geurts R."/>
        </authorList>
    </citation>
    <scope>NUCLEOTIDE SEQUENCE [LARGE SCALE GENOMIC DNA]</scope>
    <source>
        <strain evidence="2">cv. RG33-2</strain>
    </source>
</reference>